<dbReference type="PANTHER" id="PTHR41373:SF1">
    <property type="entry name" value="PHOSPHATIDYLGLYCEROL LYSYLTRANSFERASE C-TERMINAL DOMAIN-CONTAINING PROTEIN"/>
    <property type="match status" value="1"/>
</dbReference>
<name>A0A1B3WEK0_9FIRM</name>
<gene>
    <name evidence="2" type="ORF">BCB69_05345</name>
    <name evidence="3" type="ORF">DX915_04055</name>
</gene>
<dbReference type="InterPro" id="IPR024320">
    <property type="entry name" value="LPG_synthase_C"/>
</dbReference>
<dbReference type="SUPFAM" id="SSF55729">
    <property type="entry name" value="Acyl-CoA N-acyltransferases (Nat)"/>
    <property type="match status" value="2"/>
</dbReference>
<dbReference type="EMBL" id="QWKU01000001">
    <property type="protein sequence ID" value="RID94682.1"/>
    <property type="molecule type" value="Genomic_DNA"/>
</dbReference>
<dbReference type="InterPro" id="IPR016181">
    <property type="entry name" value="Acyl_CoA_acyltransferase"/>
</dbReference>
<evidence type="ECO:0000313" key="3">
    <source>
        <dbReference type="EMBL" id="RID94682.1"/>
    </source>
</evidence>
<proteinExistence type="predicted"/>
<organism evidence="2 4">
    <name type="scientific">Dialister pneumosintes</name>
    <dbReference type="NCBI Taxonomy" id="39950"/>
    <lineage>
        <taxon>Bacteria</taxon>
        <taxon>Bacillati</taxon>
        <taxon>Bacillota</taxon>
        <taxon>Negativicutes</taxon>
        <taxon>Veillonellales</taxon>
        <taxon>Veillonellaceae</taxon>
        <taxon>Dialister</taxon>
    </lineage>
</organism>
<evidence type="ECO:0000313" key="4">
    <source>
        <dbReference type="Proteomes" id="UP000094757"/>
    </source>
</evidence>
<dbReference type="STRING" id="39950.BCB69_05345"/>
<reference evidence="3 5" key="3">
    <citation type="submission" date="2018-08" db="EMBL/GenBank/DDBJ databases">
        <title>Draft genome sequence of Dialister pneumosintes KCOM 1685.</title>
        <authorList>
            <person name="Kook J.-K."/>
            <person name="Park S.-N."/>
            <person name="Lim Y.K."/>
        </authorList>
    </citation>
    <scope>NUCLEOTIDE SEQUENCE [LARGE SCALE GENOMIC DNA]</scope>
    <source>
        <strain evidence="3 5">KCOM 1685</strain>
    </source>
</reference>
<accession>A0A1B3WEK0</accession>
<dbReference type="KEGG" id="dpn:BCB69_05345"/>
<keyword evidence="5" id="KW-1185">Reference proteome</keyword>
<dbReference type="PIRSF" id="PIRSF018688">
    <property type="entry name" value="UCP018688"/>
    <property type="match status" value="1"/>
</dbReference>
<dbReference type="Gene3D" id="3.40.630.30">
    <property type="match status" value="1"/>
</dbReference>
<dbReference type="Pfam" id="PF09924">
    <property type="entry name" value="LPG_synthase_C"/>
    <property type="match status" value="1"/>
</dbReference>
<dbReference type="OrthoDB" id="9765580at2"/>
<feature type="domain" description="Phosphatidylglycerol lysyltransferase C-terminal" evidence="1">
    <location>
        <begin position="25"/>
        <end position="289"/>
    </location>
</feature>
<evidence type="ECO:0000259" key="1">
    <source>
        <dbReference type="Pfam" id="PF09924"/>
    </source>
</evidence>
<evidence type="ECO:0000313" key="5">
    <source>
        <dbReference type="Proteomes" id="UP000266262"/>
    </source>
</evidence>
<dbReference type="RefSeq" id="WP_022514056.1">
    <property type="nucleotide sequence ID" value="NZ_CP017037.1"/>
</dbReference>
<dbReference type="Proteomes" id="UP000266262">
    <property type="component" value="Unassembled WGS sequence"/>
</dbReference>
<protein>
    <submittedName>
        <fullName evidence="3">DUF2156 domain-containing protein</fullName>
    </submittedName>
</protein>
<dbReference type="AlphaFoldDB" id="A0A1B3WEK0"/>
<reference evidence="4" key="2">
    <citation type="submission" date="2016-08" db="EMBL/GenBank/DDBJ databases">
        <authorList>
            <person name="Holder M.E."/>
            <person name="Ajami N.J."/>
            <person name="Petrosino J.F."/>
        </authorList>
    </citation>
    <scope>NUCLEOTIDE SEQUENCE [LARGE SCALE GENOMIC DNA]</scope>
    <source>
        <strain evidence="4">F0677</strain>
    </source>
</reference>
<dbReference type="PANTHER" id="PTHR41373">
    <property type="entry name" value="DUF2156 DOMAIN-CONTAINING PROTEIN"/>
    <property type="match status" value="1"/>
</dbReference>
<dbReference type="Proteomes" id="UP000094757">
    <property type="component" value="Chromosome"/>
</dbReference>
<reference evidence="2" key="1">
    <citation type="submission" date="2016-08" db="EMBL/GenBank/DDBJ databases">
        <authorList>
            <person name="Seilhamer J.J."/>
        </authorList>
    </citation>
    <scope>NUCLEOTIDE SEQUENCE [LARGE SCALE GENOMIC DNA]</scope>
    <source>
        <strain evidence="2">F0677</strain>
    </source>
</reference>
<evidence type="ECO:0000313" key="2">
    <source>
        <dbReference type="EMBL" id="AOH39418.1"/>
    </source>
</evidence>
<dbReference type="InterPro" id="IPR016732">
    <property type="entry name" value="UCP018688"/>
</dbReference>
<dbReference type="EMBL" id="CP017037">
    <property type="protein sequence ID" value="AOH39418.1"/>
    <property type="molecule type" value="Genomic_DNA"/>
</dbReference>
<sequence length="295" mass="34999">MEFHSFDIKDKDYINSFFGEHHYEQCDCSFNTLFLWQHAYNTVWAVEDNILFIRAGRGDMAYFMPPFEGEGASFKHGLEVIKQHLESQGKPFRLMGASPWVVEQIKNVCKHTYTFEEFRDDFEYIYKTEDLIRLSGKKFRMKKNHLNSFLREYPDYVYEPITLENMAEVKEACAAWFKRHGDIEDEMVSIQRCFDYWEELGVKGAVIRIYGRIEAFSIGDKLNDRVAHIHFEKANPEIRGLYQVINRDFIMHEFADTLFVNREEDLGIPGLRQAKMEYHPDHFAEKYNVMLASNE</sequence>